<dbReference type="AlphaFoldDB" id="A0A8D0C900"/>
<reference evidence="1" key="1">
    <citation type="submission" date="2025-08" db="UniProtKB">
        <authorList>
            <consortium name="Ensembl"/>
        </authorList>
    </citation>
    <scope>IDENTIFICATION</scope>
</reference>
<dbReference type="PANTHER" id="PTHR28577:SF1">
    <property type="entry name" value="CENTROMERE PROTEIN P"/>
    <property type="match status" value="1"/>
</dbReference>
<evidence type="ECO:0000313" key="1">
    <source>
        <dbReference type="Ensembl" id="ENSSMRP00000019054.1"/>
    </source>
</evidence>
<reference evidence="1" key="2">
    <citation type="submission" date="2025-09" db="UniProtKB">
        <authorList>
            <consortium name="Ensembl"/>
        </authorList>
    </citation>
    <scope>IDENTIFICATION</scope>
</reference>
<dbReference type="PANTHER" id="PTHR28577">
    <property type="entry name" value="CENTROMERE PROTEIN P"/>
    <property type="match status" value="1"/>
</dbReference>
<evidence type="ECO:0000313" key="2">
    <source>
        <dbReference type="Proteomes" id="UP000694421"/>
    </source>
</evidence>
<dbReference type="GO" id="GO:0000775">
    <property type="term" value="C:chromosome, centromeric region"/>
    <property type="evidence" value="ECO:0007669"/>
    <property type="project" value="InterPro"/>
</dbReference>
<name>A0A8D0C900_SALMN</name>
<keyword evidence="2" id="KW-1185">Reference proteome</keyword>
<organism evidence="1 2">
    <name type="scientific">Salvator merianae</name>
    <name type="common">Argentine black and white tegu</name>
    <name type="synonym">Tupinambis merianae</name>
    <dbReference type="NCBI Taxonomy" id="96440"/>
    <lineage>
        <taxon>Eukaryota</taxon>
        <taxon>Metazoa</taxon>
        <taxon>Chordata</taxon>
        <taxon>Craniata</taxon>
        <taxon>Vertebrata</taxon>
        <taxon>Euteleostomi</taxon>
        <taxon>Lepidosauria</taxon>
        <taxon>Squamata</taxon>
        <taxon>Bifurcata</taxon>
        <taxon>Unidentata</taxon>
        <taxon>Episquamata</taxon>
        <taxon>Laterata</taxon>
        <taxon>Teiioidea</taxon>
        <taxon>Teiidae</taxon>
        <taxon>Salvator</taxon>
    </lineage>
</organism>
<dbReference type="Pfam" id="PF13096">
    <property type="entry name" value="CENP-P"/>
    <property type="match status" value="1"/>
</dbReference>
<dbReference type="Ensembl" id="ENSSMRT00000022337.1">
    <property type="protein sequence ID" value="ENSSMRP00000019054.1"/>
    <property type="gene ID" value="ENSSMRG00000014846.1"/>
</dbReference>
<protein>
    <recommendedName>
        <fullName evidence="3">Centromere protein P</fullName>
    </recommendedName>
</protein>
<sequence>YMILRSPALAGFELMIVWKINVDEDGTVTPVLDLLNKIPLSVMEANRFASDAPHCFRSLLYILGIQASIETLIKYFVKATE</sequence>
<dbReference type="OMA" id="VWTVHID"/>
<dbReference type="GeneTree" id="ENSGT01030000235189"/>
<accession>A0A8D0C900</accession>
<dbReference type="Proteomes" id="UP000694421">
    <property type="component" value="Unplaced"/>
</dbReference>
<dbReference type="GO" id="GO:0034080">
    <property type="term" value="P:CENP-A containing chromatin assembly"/>
    <property type="evidence" value="ECO:0007669"/>
    <property type="project" value="InterPro"/>
</dbReference>
<dbReference type="GO" id="GO:0005634">
    <property type="term" value="C:nucleus"/>
    <property type="evidence" value="ECO:0007669"/>
    <property type="project" value="TreeGrafter"/>
</dbReference>
<proteinExistence type="predicted"/>
<dbReference type="InterPro" id="IPR027801">
    <property type="entry name" value="CENP-P"/>
</dbReference>
<evidence type="ECO:0008006" key="3">
    <source>
        <dbReference type="Google" id="ProtNLM"/>
    </source>
</evidence>